<accession>A0A9P8LBD9</accession>
<dbReference type="Proteomes" id="UP000750711">
    <property type="component" value="Unassembled WGS sequence"/>
</dbReference>
<keyword evidence="3" id="KW-1185">Reference proteome</keyword>
<dbReference type="EMBL" id="JAGHQM010000654">
    <property type="protein sequence ID" value="KAH0559209.1"/>
    <property type="molecule type" value="Genomic_DNA"/>
</dbReference>
<feature type="compositionally biased region" description="Basic and acidic residues" evidence="1">
    <location>
        <begin position="456"/>
        <end position="468"/>
    </location>
</feature>
<protein>
    <submittedName>
        <fullName evidence="2">Uncharacterized protein</fullName>
    </submittedName>
</protein>
<evidence type="ECO:0000256" key="1">
    <source>
        <dbReference type="SAM" id="MobiDB-lite"/>
    </source>
</evidence>
<reference evidence="2" key="1">
    <citation type="submission" date="2021-03" db="EMBL/GenBank/DDBJ databases">
        <title>Comparative genomics and phylogenomic investigation of the class Geoglossomycetes provide insights into ecological specialization and systematics.</title>
        <authorList>
            <person name="Melie T."/>
            <person name="Pirro S."/>
            <person name="Miller A.N."/>
            <person name="Quandt A."/>
        </authorList>
    </citation>
    <scope>NUCLEOTIDE SEQUENCE</scope>
    <source>
        <strain evidence="2">CAQ_001_2017</strain>
    </source>
</reference>
<evidence type="ECO:0000313" key="2">
    <source>
        <dbReference type="EMBL" id="KAH0559209.1"/>
    </source>
</evidence>
<feature type="region of interest" description="Disordered" evidence="1">
    <location>
        <begin position="456"/>
        <end position="477"/>
    </location>
</feature>
<gene>
    <name evidence="2" type="ORF">GP486_004275</name>
</gene>
<sequence length="477" mass="51530">MAPIVVVVISDDVGVELDASLPGAAVWPGVLDAVGGEVEDTKDAGDAEGLTPDLVRGPVEDAGEIGDAEELPDMVRDLVEEIVDGRILVAEEPIGMMRAPVDDAEEIEDAGEPPDMVGDLVEEIVDGRILEAEEPLGVMTTLVEDAEDIWVAEELLDTVKDLVEVLVDGRIPEAEKPLGMMGIPVGDAEEIEDAEEPLDMVGDLIEEIVDDGILEAEEPLGMMGTPVEDAEEDAEEIEDAEEPLDMVGDLIEEIVDDGILDAEEPLDVVRILVGGTAVDGILEAEDPEARFEALLAEPLIGITGLEVLAVGLEATEESEWSDESVVPLENLEEDVDGRTVELRDFAELEDDRLVAAPFSVVEREEPVWQTAGFPRKIRSNSSGNMSFRRLIGLIVTTVLLDLIQPTNDYKARRDGSWGDPTPNTSLVIAKASSFSPEREGPQVSMASMFSDRQKFVAHDGECKDETQRKPSILIPRT</sequence>
<evidence type="ECO:0000313" key="3">
    <source>
        <dbReference type="Proteomes" id="UP000750711"/>
    </source>
</evidence>
<name>A0A9P8LBD9_9PEZI</name>
<dbReference type="AlphaFoldDB" id="A0A9P8LBD9"/>
<proteinExistence type="predicted"/>
<comment type="caution">
    <text evidence="2">The sequence shown here is derived from an EMBL/GenBank/DDBJ whole genome shotgun (WGS) entry which is preliminary data.</text>
</comment>
<organism evidence="2 3">
    <name type="scientific">Trichoglossum hirsutum</name>
    <dbReference type="NCBI Taxonomy" id="265104"/>
    <lineage>
        <taxon>Eukaryota</taxon>
        <taxon>Fungi</taxon>
        <taxon>Dikarya</taxon>
        <taxon>Ascomycota</taxon>
        <taxon>Pezizomycotina</taxon>
        <taxon>Geoglossomycetes</taxon>
        <taxon>Geoglossales</taxon>
        <taxon>Geoglossaceae</taxon>
        <taxon>Trichoglossum</taxon>
    </lineage>
</organism>